<dbReference type="Proteomes" id="UP000092993">
    <property type="component" value="Unassembled WGS sequence"/>
</dbReference>
<dbReference type="AlphaFoldDB" id="A0A1C7M3H9"/>
<comment type="caution">
    <text evidence="1">The sequence shown here is derived from an EMBL/GenBank/DDBJ whole genome shotgun (WGS) entry which is preliminary data.</text>
</comment>
<proteinExistence type="predicted"/>
<organism evidence="1 2">
    <name type="scientific">Grifola frondosa</name>
    <name type="common">Maitake</name>
    <name type="synonym">Polyporus frondosus</name>
    <dbReference type="NCBI Taxonomy" id="5627"/>
    <lineage>
        <taxon>Eukaryota</taxon>
        <taxon>Fungi</taxon>
        <taxon>Dikarya</taxon>
        <taxon>Basidiomycota</taxon>
        <taxon>Agaricomycotina</taxon>
        <taxon>Agaricomycetes</taxon>
        <taxon>Polyporales</taxon>
        <taxon>Grifolaceae</taxon>
        <taxon>Grifola</taxon>
    </lineage>
</organism>
<evidence type="ECO:0000313" key="1">
    <source>
        <dbReference type="EMBL" id="OBZ70956.1"/>
    </source>
</evidence>
<name>A0A1C7M3H9_GRIFR</name>
<protein>
    <submittedName>
        <fullName evidence="1">Uncharacterized protein</fullName>
    </submittedName>
</protein>
<reference evidence="1 2" key="1">
    <citation type="submission" date="2016-03" db="EMBL/GenBank/DDBJ databases">
        <title>Whole genome sequencing of Grifola frondosa 9006-11.</title>
        <authorList>
            <person name="Min B."/>
            <person name="Park H."/>
            <person name="Kim J.-G."/>
            <person name="Cho H."/>
            <person name="Oh Y.-L."/>
            <person name="Kong W.-S."/>
            <person name="Choi I.-G."/>
        </authorList>
    </citation>
    <scope>NUCLEOTIDE SEQUENCE [LARGE SCALE GENOMIC DNA]</scope>
    <source>
        <strain evidence="1 2">9006-11</strain>
    </source>
</reference>
<dbReference type="EMBL" id="LUGG01000013">
    <property type="protein sequence ID" value="OBZ70956.1"/>
    <property type="molecule type" value="Genomic_DNA"/>
</dbReference>
<keyword evidence="2" id="KW-1185">Reference proteome</keyword>
<sequence>MDRVPDRLERRRAYLEEIERLTAIVGGRAGHINVEDANDNLLADVALHMKITVNPVVTQMNTIIFALVGVIQKLRFELEALDYRTQCLHELTTLMLSYELGEIREIIGLFLGLQR</sequence>
<gene>
    <name evidence="1" type="ORF">A0H81_09013</name>
</gene>
<evidence type="ECO:0000313" key="2">
    <source>
        <dbReference type="Proteomes" id="UP000092993"/>
    </source>
</evidence>
<accession>A0A1C7M3H9</accession>